<evidence type="ECO:0000313" key="3">
    <source>
        <dbReference type="EMBL" id="MED6293690.1"/>
    </source>
</evidence>
<evidence type="ECO:0000256" key="1">
    <source>
        <dbReference type="SAM" id="Phobius"/>
    </source>
</evidence>
<name>A0ABU7F308_9TELE</name>
<accession>A0ABU7F308</accession>
<keyword evidence="1" id="KW-1133">Transmembrane helix</keyword>
<keyword evidence="4" id="KW-1185">Reference proteome</keyword>
<feature type="signal peptide" evidence="2">
    <location>
        <begin position="1"/>
        <end position="19"/>
    </location>
</feature>
<keyword evidence="1" id="KW-0812">Transmembrane</keyword>
<comment type="caution">
    <text evidence="3">The sequence shown here is derived from an EMBL/GenBank/DDBJ whole genome shotgun (WGS) entry which is preliminary data.</text>
</comment>
<sequence>MCFLSFYLLSYFFYPFVNLSCEYDREAVMLCDVLEKQHRTEQQDRAWPSALPVTVDHLQKASHPCHRSLGLVSFHYDRKTSVCASKRQSSFVLQNLMFSCFSCTIMYTNTHKSICYFFAFVCLTVVVIFMFCICVELLQTPTLV</sequence>
<evidence type="ECO:0000256" key="2">
    <source>
        <dbReference type="SAM" id="SignalP"/>
    </source>
</evidence>
<reference evidence="3 4" key="1">
    <citation type="submission" date="2021-06" db="EMBL/GenBank/DDBJ databases">
        <authorList>
            <person name="Palmer J.M."/>
        </authorList>
    </citation>
    <scope>NUCLEOTIDE SEQUENCE [LARGE SCALE GENOMIC DNA]</scope>
    <source>
        <strain evidence="3 4">CL_MEX2019</strain>
        <tissue evidence="3">Muscle</tissue>
    </source>
</reference>
<evidence type="ECO:0008006" key="5">
    <source>
        <dbReference type="Google" id="ProtNLM"/>
    </source>
</evidence>
<keyword evidence="2" id="KW-0732">Signal</keyword>
<feature type="chain" id="PRO_5045491041" description="Secreted protein" evidence="2">
    <location>
        <begin position="20"/>
        <end position="144"/>
    </location>
</feature>
<dbReference type="Proteomes" id="UP001352852">
    <property type="component" value="Unassembled WGS sequence"/>
</dbReference>
<organism evidence="3 4">
    <name type="scientific">Characodon lateralis</name>
    <dbReference type="NCBI Taxonomy" id="208331"/>
    <lineage>
        <taxon>Eukaryota</taxon>
        <taxon>Metazoa</taxon>
        <taxon>Chordata</taxon>
        <taxon>Craniata</taxon>
        <taxon>Vertebrata</taxon>
        <taxon>Euteleostomi</taxon>
        <taxon>Actinopterygii</taxon>
        <taxon>Neopterygii</taxon>
        <taxon>Teleostei</taxon>
        <taxon>Neoteleostei</taxon>
        <taxon>Acanthomorphata</taxon>
        <taxon>Ovalentaria</taxon>
        <taxon>Atherinomorphae</taxon>
        <taxon>Cyprinodontiformes</taxon>
        <taxon>Goodeidae</taxon>
        <taxon>Characodon</taxon>
    </lineage>
</organism>
<proteinExistence type="predicted"/>
<gene>
    <name evidence="3" type="ORF">CHARACLAT_013136</name>
</gene>
<protein>
    <recommendedName>
        <fullName evidence="5">Secreted protein</fullName>
    </recommendedName>
</protein>
<feature type="transmembrane region" description="Helical" evidence="1">
    <location>
        <begin position="114"/>
        <end position="138"/>
    </location>
</feature>
<keyword evidence="1" id="KW-0472">Membrane</keyword>
<dbReference type="EMBL" id="JAHUTJ010074707">
    <property type="protein sequence ID" value="MED6293690.1"/>
    <property type="molecule type" value="Genomic_DNA"/>
</dbReference>
<evidence type="ECO:0000313" key="4">
    <source>
        <dbReference type="Proteomes" id="UP001352852"/>
    </source>
</evidence>